<gene>
    <name evidence="1" type="ORF">U7230_10710</name>
</gene>
<proteinExistence type="predicted"/>
<keyword evidence="2" id="KW-1185">Reference proteome</keyword>
<accession>A0ABZ1BVK3</accession>
<dbReference type="RefSeq" id="WP_324715834.1">
    <property type="nucleotide sequence ID" value="NZ_CP141615.1"/>
</dbReference>
<name>A0ABZ1BVK3_9FIRM</name>
<evidence type="ECO:0000313" key="1">
    <source>
        <dbReference type="EMBL" id="WRP16561.1"/>
    </source>
</evidence>
<dbReference type="Proteomes" id="UP001332192">
    <property type="component" value="Chromosome"/>
</dbReference>
<protein>
    <submittedName>
        <fullName evidence="1">Uncharacterized protein</fullName>
    </submittedName>
</protein>
<evidence type="ECO:0000313" key="2">
    <source>
        <dbReference type="Proteomes" id="UP001332192"/>
    </source>
</evidence>
<reference evidence="1 2" key="1">
    <citation type="journal article" date="2024" name="Front. Microbiol.">
        <title>Novel thermophilic genera Geochorda gen. nov. and Carboxydochorda gen. nov. from the deep terrestrial subsurface reveal the ecophysiological diversity in the class Limnochordia.</title>
        <authorList>
            <person name="Karnachuk O.V."/>
            <person name="Lukina A.P."/>
            <person name="Avakyan M.R."/>
            <person name="Kadnikov V.V."/>
            <person name="Begmatov S."/>
            <person name="Beletsky A.V."/>
            <person name="Vlasova K.G."/>
            <person name="Novikov A.A."/>
            <person name="Shcherbakova V.A."/>
            <person name="Mardanov A.V."/>
            <person name="Ravin N.V."/>
        </authorList>
    </citation>
    <scope>NUCLEOTIDE SEQUENCE [LARGE SCALE GENOMIC DNA]</scope>
    <source>
        <strain evidence="1 2">L945</strain>
    </source>
</reference>
<sequence length="68" mass="7883">MEIIQEQLKRWGEVIVRTTSGQVFEFHLGDTTFDTARRVITFRGPDAEYVIDGDAIESFKMHWSHPEG</sequence>
<dbReference type="EMBL" id="CP141615">
    <property type="protein sequence ID" value="WRP16561.1"/>
    <property type="molecule type" value="Genomic_DNA"/>
</dbReference>
<organism evidence="1 2">
    <name type="scientific">Carboxydichorda subterranea</name>
    <dbReference type="NCBI Taxonomy" id="3109565"/>
    <lineage>
        <taxon>Bacteria</taxon>
        <taxon>Bacillati</taxon>
        <taxon>Bacillota</taxon>
        <taxon>Limnochordia</taxon>
        <taxon>Limnochordales</taxon>
        <taxon>Geochordaceae</taxon>
        <taxon>Carboxydichorda</taxon>
    </lineage>
</organism>